<feature type="domain" description="Pyruvate/ketoisovalerate oxidoreductase catalytic" evidence="2">
    <location>
        <begin position="11"/>
        <end position="191"/>
    </location>
</feature>
<gene>
    <name evidence="3" type="ORF">SAMN04487865_100266</name>
</gene>
<dbReference type="AlphaFoldDB" id="A0A662ZA54"/>
<evidence type="ECO:0000256" key="1">
    <source>
        <dbReference type="ARBA" id="ARBA00023002"/>
    </source>
</evidence>
<dbReference type="SUPFAM" id="SSF53323">
    <property type="entry name" value="Pyruvate-ferredoxin oxidoreductase, PFOR, domain III"/>
    <property type="match status" value="1"/>
</dbReference>
<protein>
    <submittedName>
        <fullName evidence="3">Indolepyruvate ferredoxin oxidoreductase beta subunit</fullName>
    </submittedName>
</protein>
<accession>A0A662ZA54</accession>
<dbReference type="Proteomes" id="UP000243374">
    <property type="component" value="Unassembled WGS sequence"/>
</dbReference>
<dbReference type="InterPro" id="IPR052198">
    <property type="entry name" value="IorB_Oxidoreductase"/>
</dbReference>
<name>A0A662ZA54_9GAMM</name>
<sequence length="199" mass="21127">MNKNILICGVGGQGTVLSSRILASAFMSEGHTVHSAETIGMAQRGGSVVSHVRVGDEVFSPLIPEGRADLILAFEPGEAAACLKYLTANGCVILNSHPIPPVTVSLKGCSYNEKAIFTFLSSQKIRHATVSSDELIKKFGSVKYFNILILGVASGMDVLGVSAQSIESQIEKLVKEKFVAINKEVFNAGYEIGLKNAAE</sequence>
<dbReference type="PANTHER" id="PTHR43854">
    <property type="entry name" value="INDOLEPYRUVATE OXIDOREDUCTASE SUBUNIT IORB"/>
    <property type="match status" value="1"/>
</dbReference>
<dbReference type="EMBL" id="FOSF01000002">
    <property type="protein sequence ID" value="SFJ78927.1"/>
    <property type="molecule type" value="Genomic_DNA"/>
</dbReference>
<dbReference type="Pfam" id="PF01558">
    <property type="entry name" value="POR"/>
    <property type="match status" value="1"/>
</dbReference>
<dbReference type="InterPro" id="IPR002869">
    <property type="entry name" value="Pyrv_flavodox_OxRed_cen"/>
</dbReference>
<keyword evidence="4" id="KW-1185">Reference proteome</keyword>
<evidence type="ECO:0000313" key="3">
    <source>
        <dbReference type="EMBL" id="SFJ78927.1"/>
    </source>
</evidence>
<dbReference type="InterPro" id="IPR019752">
    <property type="entry name" value="Pyrv/ketoisovalerate_OxRed_cat"/>
</dbReference>
<dbReference type="RefSeq" id="WP_074838412.1">
    <property type="nucleotide sequence ID" value="NZ_CP047056.1"/>
</dbReference>
<dbReference type="GO" id="GO:0016903">
    <property type="term" value="F:oxidoreductase activity, acting on the aldehyde or oxo group of donors"/>
    <property type="evidence" value="ECO:0007669"/>
    <property type="project" value="InterPro"/>
</dbReference>
<keyword evidence="1" id="KW-0560">Oxidoreductase</keyword>
<evidence type="ECO:0000259" key="2">
    <source>
        <dbReference type="Pfam" id="PF01558"/>
    </source>
</evidence>
<dbReference type="PANTHER" id="PTHR43854:SF1">
    <property type="entry name" value="INDOLEPYRUVATE OXIDOREDUCTASE SUBUNIT IORB"/>
    <property type="match status" value="1"/>
</dbReference>
<evidence type="ECO:0000313" key="4">
    <source>
        <dbReference type="Proteomes" id="UP000243374"/>
    </source>
</evidence>
<dbReference type="OrthoDB" id="9800445at2"/>
<organism evidence="3 4">
    <name type="scientific">Succinivibrio dextrinosolvens</name>
    <dbReference type="NCBI Taxonomy" id="83771"/>
    <lineage>
        <taxon>Bacteria</taxon>
        <taxon>Pseudomonadati</taxon>
        <taxon>Pseudomonadota</taxon>
        <taxon>Gammaproteobacteria</taxon>
        <taxon>Aeromonadales</taxon>
        <taxon>Succinivibrionaceae</taxon>
        <taxon>Succinivibrio</taxon>
    </lineage>
</organism>
<keyword evidence="3" id="KW-0670">Pyruvate</keyword>
<proteinExistence type="predicted"/>
<reference evidence="3 4" key="1">
    <citation type="submission" date="2016-10" db="EMBL/GenBank/DDBJ databases">
        <authorList>
            <person name="Varghese N."/>
            <person name="Submissions S."/>
        </authorList>
    </citation>
    <scope>NUCLEOTIDE SEQUENCE [LARGE SCALE GENOMIC DNA]</scope>
    <source>
        <strain evidence="3 4">22B</strain>
    </source>
</reference>
<dbReference type="Gene3D" id="3.40.920.10">
    <property type="entry name" value="Pyruvate-ferredoxin oxidoreductase, PFOR, domain III"/>
    <property type="match status" value="1"/>
</dbReference>